<dbReference type="OrthoDB" id="2423006at2759"/>
<feature type="compositionally biased region" description="Acidic residues" evidence="1">
    <location>
        <begin position="73"/>
        <end position="84"/>
    </location>
</feature>
<sequence>YRQCYNDWMAKEIKKLTPTGQIQRLAYNLVAEWVLISWNQIDTSLIQQDENENNEGNSENEKVSDIKNNEASENNEEIIDEDIE</sequence>
<reference evidence="2" key="1">
    <citation type="submission" date="2021-06" db="EMBL/GenBank/DDBJ databases">
        <authorList>
            <person name="Kallberg Y."/>
            <person name="Tangrot J."/>
            <person name="Rosling A."/>
        </authorList>
    </citation>
    <scope>NUCLEOTIDE SEQUENCE</scope>
    <source>
        <strain evidence="2">AZ414A</strain>
    </source>
</reference>
<evidence type="ECO:0000256" key="1">
    <source>
        <dbReference type="SAM" id="MobiDB-lite"/>
    </source>
</evidence>
<accession>A0A9N9HBU3</accession>
<comment type="caution">
    <text evidence="2">The sequence shown here is derived from an EMBL/GenBank/DDBJ whole genome shotgun (WGS) entry which is preliminary data.</text>
</comment>
<feature type="non-terminal residue" evidence="2">
    <location>
        <position position="84"/>
    </location>
</feature>
<keyword evidence="3" id="KW-1185">Reference proteome</keyword>
<feature type="region of interest" description="Disordered" evidence="1">
    <location>
        <begin position="47"/>
        <end position="84"/>
    </location>
</feature>
<protein>
    <submittedName>
        <fullName evidence="2">1688_t:CDS:1</fullName>
    </submittedName>
</protein>
<dbReference type="AlphaFoldDB" id="A0A9N9HBU3"/>
<evidence type="ECO:0000313" key="2">
    <source>
        <dbReference type="EMBL" id="CAG8668305.1"/>
    </source>
</evidence>
<feature type="compositionally biased region" description="Basic and acidic residues" evidence="1">
    <location>
        <begin position="59"/>
        <end position="70"/>
    </location>
</feature>
<evidence type="ECO:0000313" key="3">
    <source>
        <dbReference type="Proteomes" id="UP000789706"/>
    </source>
</evidence>
<dbReference type="Proteomes" id="UP000789706">
    <property type="component" value="Unassembled WGS sequence"/>
</dbReference>
<name>A0A9N9HBU3_9GLOM</name>
<gene>
    <name evidence="2" type="ORF">DEBURN_LOCUS12009</name>
</gene>
<feature type="non-terminal residue" evidence="2">
    <location>
        <position position="1"/>
    </location>
</feature>
<organism evidence="2 3">
    <name type="scientific">Diversispora eburnea</name>
    <dbReference type="NCBI Taxonomy" id="1213867"/>
    <lineage>
        <taxon>Eukaryota</taxon>
        <taxon>Fungi</taxon>
        <taxon>Fungi incertae sedis</taxon>
        <taxon>Mucoromycota</taxon>
        <taxon>Glomeromycotina</taxon>
        <taxon>Glomeromycetes</taxon>
        <taxon>Diversisporales</taxon>
        <taxon>Diversisporaceae</taxon>
        <taxon>Diversispora</taxon>
    </lineage>
</organism>
<proteinExistence type="predicted"/>
<dbReference type="EMBL" id="CAJVPK010009752">
    <property type="protein sequence ID" value="CAG8668305.1"/>
    <property type="molecule type" value="Genomic_DNA"/>
</dbReference>